<comment type="caution">
    <text evidence="2">The sequence shown here is derived from an EMBL/GenBank/DDBJ whole genome shotgun (WGS) entry which is preliminary data.</text>
</comment>
<evidence type="ECO:0000313" key="2">
    <source>
        <dbReference type="EMBL" id="KAH0528100.1"/>
    </source>
</evidence>
<keyword evidence="3" id="KW-1185">Reference proteome</keyword>
<evidence type="ECO:0000313" key="3">
    <source>
        <dbReference type="Proteomes" id="UP000826573"/>
    </source>
</evidence>
<feature type="region of interest" description="Disordered" evidence="1">
    <location>
        <begin position="42"/>
        <end position="132"/>
    </location>
</feature>
<evidence type="ECO:0000256" key="1">
    <source>
        <dbReference type="SAM" id="MobiDB-lite"/>
    </source>
</evidence>
<feature type="compositionally biased region" description="Pro residues" evidence="1">
    <location>
        <begin position="62"/>
        <end position="78"/>
    </location>
</feature>
<dbReference type="EMBL" id="JAIMJC010000003">
    <property type="protein sequence ID" value="KAH0528100.1"/>
    <property type="molecule type" value="Genomic_DNA"/>
</dbReference>
<reference evidence="2 3" key="1">
    <citation type="submission" date="2021-08" db="EMBL/GenBank/DDBJ databases">
        <title>The highly contiguous genome resource for Trichoderma semiorbis FJ059, a fungal antagonistic to plant pathogens.</title>
        <authorList>
            <person name="Liu T."/>
        </authorList>
    </citation>
    <scope>NUCLEOTIDE SEQUENCE [LARGE SCALE GENOMIC DNA]</scope>
    <source>
        <strain evidence="2 3">FJ059</strain>
    </source>
</reference>
<feature type="compositionally biased region" description="Low complexity" evidence="1">
    <location>
        <begin position="79"/>
        <end position="92"/>
    </location>
</feature>
<dbReference type="Proteomes" id="UP000826573">
    <property type="component" value="Unassembled WGS sequence"/>
</dbReference>
<name>A0A9P8HFW5_9HYPO</name>
<protein>
    <submittedName>
        <fullName evidence="2">Uncharacterized protein</fullName>
    </submittedName>
</protein>
<sequence>MGETPIIKTLLHHLTIAITTTSSHSSRLTQMLYDIDAKPPSSALLRSRHLQNNFPEQRQADMPPPSPPPPKNPRPPGDTPTTPLAASAPAPACDSRQPPASLPQGGVWPIRAAGPKSEGEGKSNGIGTDNLT</sequence>
<accession>A0A9P8HFW5</accession>
<proteinExistence type="predicted"/>
<organism evidence="2 3">
    <name type="scientific">Trichoderma semiorbis</name>
    <dbReference type="NCBI Taxonomy" id="1491008"/>
    <lineage>
        <taxon>Eukaryota</taxon>
        <taxon>Fungi</taxon>
        <taxon>Dikarya</taxon>
        <taxon>Ascomycota</taxon>
        <taxon>Pezizomycotina</taxon>
        <taxon>Sordariomycetes</taxon>
        <taxon>Hypocreomycetidae</taxon>
        <taxon>Hypocreales</taxon>
        <taxon>Hypocreaceae</taxon>
        <taxon>Trichoderma</taxon>
    </lineage>
</organism>
<gene>
    <name evidence="2" type="ORF">TsFJ059_003004</name>
</gene>
<dbReference type="AlphaFoldDB" id="A0A9P8HFW5"/>